<proteinExistence type="inferred from homology"/>
<dbReference type="Proteomes" id="UP000538147">
    <property type="component" value="Unassembled WGS sequence"/>
</dbReference>
<comment type="caution">
    <text evidence="3">The sequence shown here is derived from an EMBL/GenBank/DDBJ whole genome shotgun (WGS) entry which is preliminary data.</text>
</comment>
<accession>A0A841L8G8</accession>
<dbReference type="GO" id="GO:0016491">
    <property type="term" value="F:oxidoreductase activity"/>
    <property type="evidence" value="ECO:0007669"/>
    <property type="project" value="UniProtKB-KW"/>
</dbReference>
<dbReference type="InterPro" id="IPR002347">
    <property type="entry name" value="SDR_fam"/>
</dbReference>
<evidence type="ECO:0000256" key="2">
    <source>
        <dbReference type="ARBA" id="ARBA00023002"/>
    </source>
</evidence>
<dbReference type="RefSeq" id="WP_207792351.1">
    <property type="nucleotide sequence ID" value="NZ_JACIIV010000020.1"/>
</dbReference>
<dbReference type="SUPFAM" id="SSF51735">
    <property type="entry name" value="NAD(P)-binding Rossmann-fold domains"/>
    <property type="match status" value="1"/>
</dbReference>
<evidence type="ECO:0000313" key="4">
    <source>
        <dbReference type="Proteomes" id="UP000538147"/>
    </source>
</evidence>
<dbReference type="Pfam" id="PF00106">
    <property type="entry name" value="adh_short"/>
    <property type="match status" value="1"/>
</dbReference>
<comment type="similarity">
    <text evidence="1">Belongs to the short-chain dehydrogenases/reductases (SDR) family.</text>
</comment>
<name>A0A841L8G8_9SPHN</name>
<sequence>MPLIVMTGATTGIGRAAATILLARPGTRLIAGVRTPGTAPAGAPPLSAEERPLDLASLASVSTFAASLAGEAIDTLILNAGTQHPHVDARSADGHELTFATNHLAHAALLAALAPQLTRRVILTTSGTHDPAERTGLPPPRHIEARRLADPSTDPGLDPRPLTAGLRAYTSSKLANLMTARHFGRLHPALTVLAYDPGLTPETGLVRHQHWAVRHLVWPLLPLISRFRPTMNTLTAAATGLATLVDTTPPPGRTYASLRRAVLTWPDPSVLARDDAAAATLWEDSMALVGQA</sequence>
<dbReference type="PRINTS" id="PR00081">
    <property type="entry name" value="GDHRDH"/>
</dbReference>
<keyword evidence="4" id="KW-1185">Reference proteome</keyword>
<evidence type="ECO:0000256" key="1">
    <source>
        <dbReference type="ARBA" id="ARBA00006484"/>
    </source>
</evidence>
<gene>
    <name evidence="3" type="ORF">FHS79_002676</name>
</gene>
<evidence type="ECO:0000313" key="3">
    <source>
        <dbReference type="EMBL" id="MBB6228486.1"/>
    </source>
</evidence>
<dbReference type="PANTHER" id="PTHR24320">
    <property type="entry name" value="RETINOL DEHYDROGENASE"/>
    <property type="match status" value="1"/>
</dbReference>
<dbReference type="EMBL" id="JACIIV010000020">
    <property type="protein sequence ID" value="MBB6228486.1"/>
    <property type="molecule type" value="Genomic_DNA"/>
</dbReference>
<organism evidence="3 4">
    <name type="scientific">Polymorphobacter multimanifer</name>
    <dbReference type="NCBI Taxonomy" id="1070431"/>
    <lineage>
        <taxon>Bacteria</taxon>
        <taxon>Pseudomonadati</taxon>
        <taxon>Pseudomonadota</taxon>
        <taxon>Alphaproteobacteria</taxon>
        <taxon>Sphingomonadales</taxon>
        <taxon>Sphingosinicellaceae</taxon>
        <taxon>Polymorphobacter</taxon>
    </lineage>
</organism>
<protein>
    <submittedName>
        <fullName evidence="3">NAD(P)-dependent dehydrogenase (Short-subunit alcohol dehydrogenase family)</fullName>
    </submittedName>
</protein>
<dbReference type="InterPro" id="IPR036291">
    <property type="entry name" value="NAD(P)-bd_dom_sf"/>
</dbReference>
<reference evidence="3 4" key="1">
    <citation type="submission" date="2020-08" db="EMBL/GenBank/DDBJ databases">
        <title>Genomic Encyclopedia of Type Strains, Phase IV (KMG-IV): sequencing the most valuable type-strain genomes for metagenomic binning, comparative biology and taxonomic classification.</title>
        <authorList>
            <person name="Goeker M."/>
        </authorList>
    </citation>
    <scope>NUCLEOTIDE SEQUENCE [LARGE SCALE GENOMIC DNA]</scope>
    <source>
        <strain evidence="3 4">DSM 102189</strain>
    </source>
</reference>
<keyword evidence="2" id="KW-0560">Oxidoreductase</keyword>
<dbReference type="PANTHER" id="PTHR24320:SF152">
    <property type="entry name" value="SHORT-CHAIN DEHYDROGENASE_REDUCTASE FAMILY PROTEIN"/>
    <property type="match status" value="1"/>
</dbReference>
<dbReference type="AlphaFoldDB" id="A0A841L8G8"/>
<dbReference type="Gene3D" id="3.40.50.720">
    <property type="entry name" value="NAD(P)-binding Rossmann-like Domain"/>
    <property type="match status" value="1"/>
</dbReference>